<dbReference type="AlphaFoldDB" id="A0A9Q0BWI8"/>
<gene>
    <name evidence="1" type="ORF">M5D96_002959</name>
</gene>
<protein>
    <submittedName>
        <fullName evidence="1">Uncharacterized protein</fullName>
    </submittedName>
</protein>
<feature type="non-terminal residue" evidence="1">
    <location>
        <position position="1"/>
    </location>
</feature>
<accession>A0A9Q0BWI8</accession>
<reference evidence="1" key="1">
    <citation type="journal article" date="2023" name="Genome Biol. Evol.">
        <title>Long-read-based Genome Assembly of Drosophila gunungcola Reveals Fewer Chemosensory Genes in Flower-breeding Species.</title>
        <authorList>
            <person name="Negi A."/>
            <person name="Liao B.Y."/>
            <person name="Yeh S.D."/>
        </authorList>
    </citation>
    <scope>NUCLEOTIDE SEQUENCE</scope>
    <source>
        <strain evidence="1">Sukarami</strain>
    </source>
</reference>
<name>A0A9Q0BWI8_9MUSC</name>
<dbReference type="EMBL" id="JAMKOV010000001">
    <property type="protein sequence ID" value="KAI8046746.1"/>
    <property type="molecule type" value="Genomic_DNA"/>
</dbReference>
<evidence type="ECO:0000313" key="1">
    <source>
        <dbReference type="EMBL" id="KAI8046746.1"/>
    </source>
</evidence>
<proteinExistence type="predicted"/>
<dbReference type="Proteomes" id="UP001059596">
    <property type="component" value="Chromosome 3R"/>
</dbReference>
<keyword evidence="2" id="KW-1185">Reference proteome</keyword>
<evidence type="ECO:0000313" key="2">
    <source>
        <dbReference type="Proteomes" id="UP001059596"/>
    </source>
</evidence>
<sequence>HPKAEEHLQLQCSIFHISQESNEKNHGNCEQQVTHTNTGDNCATVSIVVTVIFRLVAQKKMDFNIRKNTNWIDRRVGKR</sequence>
<organism evidence="1 2">
    <name type="scientific">Drosophila gunungcola</name>
    <name type="common">fruit fly</name>
    <dbReference type="NCBI Taxonomy" id="103775"/>
    <lineage>
        <taxon>Eukaryota</taxon>
        <taxon>Metazoa</taxon>
        <taxon>Ecdysozoa</taxon>
        <taxon>Arthropoda</taxon>
        <taxon>Hexapoda</taxon>
        <taxon>Insecta</taxon>
        <taxon>Pterygota</taxon>
        <taxon>Neoptera</taxon>
        <taxon>Endopterygota</taxon>
        <taxon>Diptera</taxon>
        <taxon>Brachycera</taxon>
        <taxon>Muscomorpha</taxon>
        <taxon>Ephydroidea</taxon>
        <taxon>Drosophilidae</taxon>
        <taxon>Drosophila</taxon>
        <taxon>Sophophora</taxon>
    </lineage>
</organism>
<comment type="caution">
    <text evidence="1">The sequence shown here is derived from an EMBL/GenBank/DDBJ whole genome shotgun (WGS) entry which is preliminary data.</text>
</comment>